<feature type="domain" description="EGF-like" evidence="1">
    <location>
        <begin position="281"/>
        <end position="292"/>
    </location>
</feature>
<organism evidence="2">
    <name type="scientific">Alexandrium catenella</name>
    <name type="common">Red tide dinoflagellate</name>
    <name type="synonym">Gonyaulax catenella</name>
    <dbReference type="NCBI Taxonomy" id="2925"/>
    <lineage>
        <taxon>Eukaryota</taxon>
        <taxon>Sar</taxon>
        <taxon>Alveolata</taxon>
        <taxon>Dinophyceae</taxon>
        <taxon>Gonyaulacales</taxon>
        <taxon>Pyrocystaceae</taxon>
        <taxon>Alexandrium</taxon>
    </lineage>
</organism>
<accession>A0A7S1S3X6</accession>
<proteinExistence type="predicted"/>
<gene>
    <name evidence="2" type="ORF">ACAT0790_LOCUS60106</name>
</gene>
<protein>
    <recommendedName>
        <fullName evidence="1">EGF-like domain-containing protein</fullName>
    </recommendedName>
</protein>
<evidence type="ECO:0000259" key="1">
    <source>
        <dbReference type="PROSITE" id="PS00022"/>
    </source>
</evidence>
<evidence type="ECO:0000313" key="2">
    <source>
        <dbReference type="EMBL" id="CAD9183334.1"/>
    </source>
</evidence>
<reference evidence="2" key="1">
    <citation type="submission" date="2021-01" db="EMBL/GenBank/DDBJ databases">
        <authorList>
            <person name="Corre E."/>
            <person name="Pelletier E."/>
            <person name="Niang G."/>
            <person name="Scheremetjew M."/>
            <person name="Finn R."/>
            <person name="Kale V."/>
            <person name="Holt S."/>
            <person name="Cochrane G."/>
            <person name="Meng A."/>
            <person name="Brown T."/>
            <person name="Cohen L."/>
        </authorList>
    </citation>
    <scope>NUCLEOTIDE SEQUENCE</scope>
    <source>
        <strain evidence="2">OF101</strain>
    </source>
</reference>
<name>A0A7S1S3X6_ALECA</name>
<dbReference type="EMBL" id="HBGE01100902">
    <property type="protein sequence ID" value="CAD9183334.1"/>
    <property type="molecule type" value="Transcribed_RNA"/>
</dbReference>
<dbReference type="PROSITE" id="PS00022">
    <property type="entry name" value="EGF_1"/>
    <property type="match status" value="1"/>
</dbReference>
<dbReference type="AlphaFoldDB" id="A0A7S1S3X6"/>
<dbReference type="InterPro" id="IPR000742">
    <property type="entry name" value="EGF"/>
</dbReference>
<dbReference type="Gene3D" id="2.10.25.10">
    <property type="entry name" value="Laminin"/>
    <property type="match status" value="1"/>
</dbReference>
<sequence length="326" mass="36567">MAQERRGNRDLHIVVNSTVHFRGRYVMLDLFEAITRQYPPDEWGNEFARDTIFSVWEVKVWEHTGGGGVFGIQSADGMEYSTVAYGLRQPGEWILSSERDLVTEDIRGFSSGSYDEDLGGLAHVVVTFQTISRPSQDTREVEIAFFRNGFRYGDPYRRIEPFNRLRQSNTTRAIFGVRSSAHDVQPGNQDPRQGVIHGSTHSPFFEGHIHNVTIIKNALTPEEVLGLYEVNQKGGEEKGCHCYDACPTGFNRFFPGYPVPCSGQGVCRRFFRAVSMAPGRCDCNPGYSGEACQFHCSELSQYGCCEMDDDCPEGSFCIQSTKACSI</sequence>